<evidence type="ECO:0000259" key="4">
    <source>
        <dbReference type="Pfam" id="PF13649"/>
    </source>
</evidence>
<dbReference type="AlphaFoldDB" id="A0A0C1TT24"/>
<dbReference type="Gene3D" id="2.20.130.10">
    <property type="entry name" value="CAC2371-like domains"/>
    <property type="match status" value="1"/>
</dbReference>
<dbReference type="Proteomes" id="UP000031433">
    <property type="component" value="Unassembled WGS sequence"/>
</dbReference>
<organism evidence="5 6">
    <name type="scientific">Geobacter soli</name>
    <dbReference type="NCBI Taxonomy" id="1510391"/>
    <lineage>
        <taxon>Bacteria</taxon>
        <taxon>Pseudomonadati</taxon>
        <taxon>Thermodesulfobacteriota</taxon>
        <taxon>Desulfuromonadia</taxon>
        <taxon>Geobacterales</taxon>
        <taxon>Geobacteraceae</taxon>
        <taxon>Geobacter</taxon>
    </lineage>
</organism>
<dbReference type="EMBL" id="JXBL01000001">
    <property type="protein sequence ID" value="KIE42503.1"/>
    <property type="molecule type" value="Genomic_DNA"/>
</dbReference>
<comment type="caution">
    <text evidence="5">The sequence shown here is derived from an EMBL/GenBank/DDBJ whole genome shotgun (WGS) entry which is preliminary data.</text>
</comment>
<dbReference type="RefSeq" id="WP_039645128.1">
    <property type="nucleotide sequence ID" value="NZ_JXBL01000001.1"/>
</dbReference>
<evidence type="ECO:0000313" key="6">
    <source>
        <dbReference type="Proteomes" id="UP000031433"/>
    </source>
</evidence>
<dbReference type="GO" id="GO:0008168">
    <property type="term" value="F:methyltransferase activity"/>
    <property type="evidence" value="ECO:0007669"/>
    <property type="project" value="UniProtKB-KW"/>
</dbReference>
<dbReference type="Pfam" id="PF13649">
    <property type="entry name" value="Methyltransf_25"/>
    <property type="match status" value="1"/>
</dbReference>
<evidence type="ECO:0000256" key="2">
    <source>
        <dbReference type="ARBA" id="ARBA00022679"/>
    </source>
</evidence>
<dbReference type="InterPro" id="IPR041698">
    <property type="entry name" value="Methyltransf_25"/>
</dbReference>
<dbReference type="PANTHER" id="PTHR43464:SF19">
    <property type="entry name" value="UBIQUINONE BIOSYNTHESIS O-METHYLTRANSFERASE, MITOCHONDRIAL"/>
    <property type="match status" value="1"/>
</dbReference>
<keyword evidence="1 5" id="KW-0489">Methyltransferase</keyword>
<evidence type="ECO:0000256" key="1">
    <source>
        <dbReference type="ARBA" id="ARBA00022603"/>
    </source>
</evidence>
<dbReference type="Gene3D" id="3.40.50.150">
    <property type="entry name" value="Vaccinia Virus protein VP39"/>
    <property type="match status" value="1"/>
</dbReference>
<keyword evidence="6" id="KW-1185">Reference proteome</keyword>
<dbReference type="SUPFAM" id="SSF53335">
    <property type="entry name" value="S-adenosyl-L-methionine-dependent methyltransferases"/>
    <property type="match status" value="1"/>
</dbReference>
<sequence>MTVFNDYSRYYDLLYRDKDYTGEADFVARMIRAHHPSAARVLELGCGTGRHAELLVQRGFALHGVDRSEGMLKEAHGRKSFLSAELAGALEFSSGDVRDVRLGVSFDVVISLFHVMSYQTSNADLDAAFATAAAHLEPGGLFLFDFWYGPAVLAEMPEVRVKRLADTEIEVTRIAEPLIHPEENCVTVNYEIGILNKSDGTYSRFNESHRMRYLFLPEINALCERHGMVPVFSCEWMSGKVPGLGTWSVCTGARVMEQ</sequence>
<reference evidence="5 6" key="1">
    <citation type="submission" date="2015-01" db="EMBL/GenBank/DDBJ databases">
        <title>Genome sequence of the anaerobic bacterium Geobacter soli GSS01, a dissimilatory Fe(III) reducer from soil.</title>
        <authorList>
            <person name="Yang G."/>
            <person name="Zhou S."/>
        </authorList>
    </citation>
    <scope>NUCLEOTIDE SEQUENCE [LARGE SCALE GENOMIC DNA]</scope>
    <source>
        <strain evidence="5 6">GSS01</strain>
    </source>
</reference>
<accession>A0A0C1TT24</accession>
<dbReference type="PANTHER" id="PTHR43464">
    <property type="entry name" value="METHYLTRANSFERASE"/>
    <property type="match status" value="1"/>
</dbReference>
<dbReference type="CDD" id="cd02440">
    <property type="entry name" value="AdoMet_MTases"/>
    <property type="match status" value="1"/>
</dbReference>
<evidence type="ECO:0000313" key="5">
    <source>
        <dbReference type="EMBL" id="KIE42503.1"/>
    </source>
</evidence>
<dbReference type="GO" id="GO:0032259">
    <property type="term" value="P:methylation"/>
    <property type="evidence" value="ECO:0007669"/>
    <property type="project" value="UniProtKB-KW"/>
</dbReference>
<keyword evidence="2 5" id="KW-0808">Transferase</keyword>
<protein>
    <submittedName>
        <fullName evidence="5">Methyltransferase type 11</fullName>
    </submittedName>
</protein>
<dbReference type="InterPro" id="IPR029063">
    <property type="entry name" value="SAM-dependent_MTases_sf"/>
</dbReference>
<name>A0A0C1TT24_9BACT</name>
<gene>
    <name evidence="5" type="ORF">SE37_07615</name>
</gene>
<evidence type="ECO:0000256" key="3">
    <source>
        <dbReference type="ARBA" id="ARBA00022691"/>
    </source>
</evidence>
<proteinExistence type="predicted"/>
<keyword evidence="3" id="KW-0949">S-adenosyl-L-methionine</keyword>
<feature type="domain" description="Methyltransferase" evidence="4">
    <location>
        <begin position="41"/>
        <end position="140"/>
    </location>
</feature>